<evidence type="ECO:0000313" key="4">
    <source>
        <dbReference type="Proteomes" id="UP000235965"/>
    </source>
</evidence>
<dbReference type="Pfam" id="PF25039">
    <property type="entry name" value="BLTP1_M"/>
    <property type="match status" value="1"/>
</dbReference>
<feature type="non-terminal residue" evidence="3">
    <location>
        <position position="310"/>
    </location>
</feature>
<name>A0A2J7PM11_9NEOP</name>
<dbReference type="InParanoid" id="A0A2J7PM11"/>
<gene>
    <name evidence="3" type="ORF">B7P43_G02986</name>
</gene>
<dbReference type="GO" id="GO:0098793">
    <property type="term" value="C:presynapse"/>
    <property type="evidence" value="ECO:0007669"/>
    <property type="project" value="GOC"/>
</dbReference>
<organism evidence="3 4">
    <name type="scientific">Cryptotermes secundus</name>
    <dbReference type="NCBI Taxonomy" id="105785"/>
    <lineage>
        <taxon>Eukaryota</taxon>
        <taxon>Metazoa</taxon>
        <taxon>Ecdysozoa</taxon>
        <taxon>Arthropoda</taxon>
        <taxon>Hexapoda</taxon>
        <taxon>Insecta</taxon>
        <taxon>Pterygota</taxon>
        <taxon>Neoptera</taxon>
        <taxon>Polyneoptera</taxon>
        <taxon>Dictyoptera</taxon>
        <taxon>Blattodea</taxon>
        <taxon>Blattoidea</taxon>
        <taxon>Termitoidae</taxon>
        <taxon>Kalotermitidae</taxon>
        <taxon>Cryptotermitinae</taxon>
        <taxon>Cryptotermes</taxon>
    </lineage>
</organism>
<dbReference type="STRING" id="105785.A0A2J7PM11"/>
<feature type="region of interest" description="Disordered" evidence="1">
    <location>
        <begin position="98"/>
        <end position="129"/>
    </location>
</feature>
<evidence type="ECO:0000313" key="3">
    <source>
        <dbReference type="EMBL" id="PNF17359.1"/>
    </source>
</evidence>
<dbReference type="Proteomes" id="UP000235965">
    <property type="component" value="Unassembled WGS sequence"/>
</dbReference>
<comment type="caution">
    <text evidence="3">The sequence shown here is derived from an EMBL/GenBank/DDBJ whole genome shotgun (WGS) entry which is preliminary data.</text>
</comment>
<reference evidence="3 4" key="1">
    <citation type="submission" date="2017-12" db="EMBL/GenBank/DDBJ databases">
        <title>Hemimetabolous genomes reveal molecular basis of termite eusociality.</title>
        <authorList>
            <person name="Harrison M.C."/>
            <person name="Jongepier E."/>
            <person name="Robertson H.M."/>
            <person name="Arning N."/>
            <person name="Bitard-Feildel T."/>
            <person name="Chao H."/>
            <person name="Childers C.P."/>
            <person name="Dinh H."/>
            <person name="Doddapaneni H."/>
            <person name="Dugan S."/>
            <person name="Gowin J."/>
            <person name="Greiner C."/>
            <person name="Han Y."/>
            <person name="Hu H."/>
            <person name="Hughes D.S.T."/>
            <person name="Huylmans A.-K."/>
            <person name="Kemena C."/>
            <person name="Kremer L.P.M."/>
            <person name="Lee S.L."/>
            <person name="Lopez-Ezquerra A."/>
            <person name="Mallet L."/>
            <person name="Monroy-Kuhn J.M."/>
            <person name="Moser A."/>
            <person name="Murali S.C."/>
            <person name="Muzny D.M."/>
            <person name="Otani S."/>
            <person name="Piulachs M.-D."/>
            <person name="Poelchau M."/>
            <person name="Qu J."/>
            <person name="Schaub F."/>
            <person name="Wada-Katsumata A."/>
            <person name="Worley K.C."/>
            <person name="Xie Q."/>
            <person name="Ylla G."/>
            <person name="Poulsen M."/>
            <person name="Gibbs R.A."/>
            <person name="Schal C."/>
            <person name="Richards S."/>
            <person name="Belles X."/>
            <person name="Korb J."/>
            <person name="Bornberg-Bauer E."/>
        </authorList>
    </citation>
    <scope>NUCLEOTIDE SEQUENCE [LARGE SCALE GENOMIC DNA]</scope>
    <source>
        <tissue evidence="3">Whole body</tissue>
    </source>
</reference>
<feature type="domain" description="Bridge-like lipid transfer protein family member 1 middle region" evidence="2">
    <location>
        <begin position="132"/>
        <end position="288"/>
    </location>
</feature>
<evidence type="ECO:0000256" key="1">
    <source>
        <dbReference type="SAM" id="MobiDB-lite"/>
    </source>
</evidence>
<sequence>MFECGLEGVSLKVVKRSQFEKGENGNEGKTETEQLETEAGHTDTVRSQDELEQQPAANTTSGLTQLDNGAASSTAATATKLAAESTCVNAVTAESSSELGTRATTTNNAKIPGTSTTAATGNQATEEGRGNTSSCVIELRTVWFNFAAPPHAPITRKIDFTRLDWNLLSTASPAINAWMNPSNRFAIQVVHMIRSMYRRSTGIVACLMAEALDVQGIHIPMKSRYGRYTPLAKTLQEDPSCQLCNVLQKYMLQSDLATIEANLRETDLPLLSTLRQGVIVLSRQWKNVLYTPLLLDHKYKSKHIKPLNVT</sequence>
<dbReference type="InterPro" id="IPR033616">
    <property type="entry name" value="BLTP1"/>
</dbReference>
<dbReference type="PANTHER" id="PTHR31640">
    <property type="entry name" value="TRANSMEMBRANE PROTEIN KIAA1109"/>
    <property type="match status" value="1"/>
</dbReference>
<keyword evidence="4" id="KW-1185">Reference proteome</keyword>
<feature type="region of interest" description="Disordered" evidence="1">
    <location>
        <begin position="20"/>
        <end position="53"/>
    </location>
</feature>
<dbReference type="AlphaFoldDB" id="A0A2J7PM11"/>
<dbReference type="EMBL" id="NEVH01024421">
    <property type="protein sequence ID" value="PNF17359.1"/>
    <property type="molecule type" value="Genomic_DNA"/>
</dbReference>
<dbReference type="OrthoDB" id="10051416at2759"/>
<dbReference type="GO" id="GO:0048488">
    <property type="term" value="P:synaptic vesicle endocytosis"/>
    <property type="evidence" value="ECO:0007669"/>
    <property type="project" value="TreeGrafter"/>
</dbReference>
<feature type="compositionally biased region" description="Basic and acidic residues" evidence="1">
    <location>
        <begin position="20"/>
        <end position="49"/>
    </location>
</feature>
<dbReference type="PANTHER" id="PTHR31640:SF1">
    <property type="entry name" value="BRIDGE-LIKE LIPID TRANSFER PROTEIN FAMILY MEMBER 1"/>
    <property type="match status" value="1"/>
</dbReference>
<proteinExistence type="predicted"/>
<evidence type="ECO:0000259" key="2">
    <source>
        <dbReference type="Pfam" id="PF25039"/>
    </source>
</evidence>
<dbReference type="InterPro" id="IPR056741">
    <property type="entry name" value="BLTP1_M"/>
</dbReference>
<accession>A0A2J7PM11</accession>
<protein>
    <recommendedName>
        <fullName evidence="2">Bridge-like lipid transfer protein family member 1 middle region domain-containing protein</fullName>
    </recommendedName>
</protein>